<reference evidence="2" key="1">
    <citation type="journal article" date="2020" name="mSystems">
        <title>Genome- and Community-Level Interaction Insights into Carbon Utilization and Element Cycling Functions of Hydrothermarchaeota in Hydrothermal Sediment.</title>
        <authorList>
            <person name="Zhou Z."/>
            <person name="Liu Y."/>
            <person name="Xu W."/>
            <person name="Pan J."/>
            <person name="Luo Z.H."/>
            <person name="Li M."/>
        </authorList>
    </citation>
    <scope>NUCLEOTIDE SEQUENCE [LARGE SCALE GENOMIC DNA]</scope>
    <source>
        <strain evidence="2">SpSt-573</strain>
    </source>
</reference>
<evidence type="ECO:0008006" key="3">
    <source>
        <dbReference type="Google" id="ProtNLM"/>
    </source>
</evidence>
<dbReference type="AlphaFoldDB" id="A0A7C4PK55"/>
<dbReference type="EMBL" id="DSYK01000444">
    <property type="protein sequence ID" value="HGS22000.1"/>
    <property type="molecule type" value="Genomic_DNA"/>
</dbReference>
<sequence length="184" mass="19467">MKPFLFLSVLLFSIGLACSLPIRASQSPSNTIVASGEAAAELESNVATAVAQLEQTGSASLTITENQLTSYLAEKLASQPDSPIQNAQIRLENGSIQLTGQMSVSSLSADLSLTMQPYVDQGNLQVIIQEGQIGSIPLPDATLKTLTQTINQEMVGLVTFHGQQFKLESVSMDNGSMTLKGVLP</sequence>
<keyword evidence="1" id="KW-0732">Signal</keyword>
<proteinExistence type="predicted"/>
<evidence type="ECO:0000256" key="1">
    <source>
        <dbReference type="SAM" id="SignalP"/>
    </source>
</evidence>
<comment type="caution">
    <text evidence="2">The sequence shown here is derived from an EMBL/GenBank/DDBJ whole genome shotgun (WGS) entry which is preliminary data.</text>
</comment>
<dbReference type="PROSITE" id="PS51257">
    <property type="entry name" value="PROKAR_LIPOPROTEIN"/>
    <property type="match status" value="1"/>
</dbReference>
<protein>
    <recommendedName>
        <fullName evidence="3">DUF2993 domain-containing protein</fullName>
    </recommendedName>
</protein>
<feature type="chain" id="PRO_5027782468" description="DUF2993 domain-containing protein" evidence="1">
    <location>
        <begin position="25"/>
        <end position="184"/>
    </location>
</feature>
<name>A0A7C4PK55_9CHLR</name>
<organism evidence="2">
    <name type="scientific">Anaerolinea thermolimosa</name>
    <dbReference type="NCBI Taxonomy" id="229919"/>
    <lineage>
        <taxon>Bacteria</taxon>
        <taxon>Bacillati</taxon>
        <taxon>Chloroflexota</taxon>
        <taxon>Anaerolineae</taxon>
        <taxon>Anaerolineales</taxon>
        <taxon>Anaerolineaceae</taxon>
        <taxon>Anaerolinea</taxon>
    </lineage>
</organism>
<feature type="signal peptide" evidence="1">
    <location>
        <begin position="1"/>
        <end position="24"/>
    </location>
</feature>
<evidence type="ECO:0000313" key="2">
    <source>
        <dbReference type="EMBL" id="HGS22000.1"/>
    </source>
</evidence>
<gene>
    <name evidence="2" type="ORF">ENT37_09035</name>
</gene>
<accession>A0A7C4PK55</accession>